<proteinExistence type="predicted"/>
<keyword evidence="3" id="KW-1185">Reference proteome</keyword>
<dbReference type="Proteomes" id="UP000092164">
    <property type="component" value="Unassembled WGS sequence"/>
</dbReference>
<keyword evidence="1" id="KW-0812">Transmembrane</keyword>
<dbReference type="KEGG" id="mart:BTR34_05405"/>
<dbReference type="AlphaFoldDB" id="A0A1B7YXV8"/>
<keyword evidence="1" id="KW-0472">Membrane</keyword>
<organism evidence="2 3">
    <name type="scientific">Maribacter hydrothermalis</name>
    <dbReference type="NCBI Taxonomy" id="1836467"/>
    <lineage>
        <taxon>Bacteria</taxon>
        <taxon>Pseudomonadati</taxon>
        <taxon>Bacteroidota</taxon>
        <taxon>Flavobacteriia</taxon>
        <taxon>Flavobacteriales</taxon>
        <taxon>Flavobacteriaceae</taxon>
        <taxon>Maribacter</taxon>
    </lineage>
</organism>
<gene>
    <name evidence="2" type="ORF">A9200_11635</name>
</gene>
<feature type="transmembrane region" description="Helical" evidence="1">
    <location>
        <begin position="88"/>
        <end position="108"/>
    </location>
</feature>
<keyword evidence="1" id="KW-1133">Transmembrane helix</keyword>
<feature type="transmembrane region" description="Helical" evidence="1">
    <location>
        <begin position="12"/>
        <end position="33"/>
    </location>
</feature>
<dbReference type="EMBL" id="LZFP01000052">
    <property type="protein sequence ID" value="OBR35216.1"/>
    <property type="molecule type" value="Genomic_DNA"/>
</dbReference>
<comment type="caution">
    <text evidence="2">The sequence shown here is derived from an EMBL/GenBank/DDBJ whole genome shotgun (WGS) entry which is preliminary data.</text>
</comment>
<accession>A0A1B7YXV8</accession>
<evidence type="ECO:0000313" key="2">
    <source>
        <dbReference type="EMBL" id="OBR35216.1"/>
    </source>
</evidence>
<feature type="transmembrane region" description="Helical" evidence="1">
    <location>
        <begin position="53"/>
        <end position="76"/>
    </location>
</feature>
<protein>
    <submittedName>
        <fullName evidence="2">Uncharacterized protein</fullName>
    </submittedName>
</protein>
<sequence>MSFGSIFIELAILFWFPKLVFQFGLPNICYFFVKKRVFYILTTFTVLKFLNLSFSPLFYCLFGILLTNGMAFGVFYNKALKGVFLLDFIFNWLNLNSFSLLNSINYMVENVNFFN</sequence>
<reference evidence="3" key="1">
    <citation type="submission" date="2016-06" db="EMBL/GenBank/DDBJ databases">
        <authorList>
            <person name="Zhan P."/>
        </authorList>
    </citation>
    <scope>NUCLEOTIDE SEQUENCE [LARGE SCALE GENOMIC DNA]</scope>
    <source>
        <strain evidence="3">T28</strain>
    </source>
</reference>
<evidence type="ECO:0000256" key="1">
    <source>
        <dbReference type="SAM" id="Phobius"/>
    </source>
</evidence>
<name>A0A1B7YXV8_9FLAO</name>
<evidence type="ECO:0000313" key="3">
    <source>
        <dbReference type="Proteomes" id="UP000092164"/>
    </source>
</evidence>